<name>A0A0M0J4Y8_9EUKA</name>
<feature type="non-terminal residue" evidence="9">
    <location>
        <position position="681"/>
    </location>
</feature>
<accession>A0A0M0J4Y8</accession>
<dbReference type="Pfam" id="PF07719">
    <property type="entry name" value="TPR_2"/>
    <property type="match status" value="1"/>
</dbReference>
<feature type="compositionally biased region" description="Low complexity" evidence="7">
    <location>
        <begin position="237"/>
        <end position="256"/>
    </location>
</feature>
<evidence type="ECO:0000256" key="3">
    <source>
        <dbReference type="ARBA" id="ARBA00022771"/>
    </source>
</evidence>
<proteinExistence type="predicted"/>
<dbReference type="InterPro" id="IPR019734">
    <property type="entry name" value="TPR_rpt"/>
</dbReference>
<dbReference type="AlphaFoldDB" id="A0A0M0J4Y8"/>
<evidence type="ECO:0000259" key="8">
    <source>
        <dbReference type="PROSITE" id="PS51058"/>
    </source>
</evidence>
<evidence type="ECO:0000313" key="10">
    <source>
        <dbReference type="Proteomes" id="UP000037460"/>
    </source>
</evidence>
<dbReference type="Proteomes" id="UP000037460">
    <property type="component" value="Unassembled WGS sequence"/>
</dbReference>
<protein>
    <recommendedName>
        <fullName evidence="8">CXXC-type domain-containing protein</fullName>
    </recommendedName>
</protein>
<evidence type="ECO:0000256" key="5">
    <source>
        <dbReference type="ARBA" id="ARBA00022833"/>
    </source>
</evidence>
<dbReference type="SUPFAM" id="SSF48452">
    <property type="entry name" value="TPR-like"/>
    <property type="match status" value="1"/>
</dbReference>
<dbReference type="OrthoDB" id="2335338at2759"/>
<evidence type="ECO:0000313" key="9">
    <source>
        <dbReference type="EMBL" id="KOO21387.1"/>
    </source>
</evidence>
<evidence type="ECO:0000256" key="1">
    <source>
        <dbReference type="ARBA" id="ARBA00022723"/>
    </source>
</evidence>
<dbReference type="InterPro" id="IPR013105">
    <property type="entry name" value="TPR_2"/>
</dbReference>
<keyword evidence="4 6" id="KW-0802">TPR repeat</keyword>
<feature type="repeat" description="TPR" evidence="6">
    <location>
        <begin position="425"/>
        <end position="458"/>
    </location>
</feature>
<dbReference type="GO" id="GO:0003677">
    <property type="term" value="F:DNA binding"/>
    <property type="evidence" value="ECO:0007669"/>
    <property type="project" value="InterPro"/>
</dbReference>
<feature type="domain" description="CXXC-type" evidence="8">
    <location>
        <begin position="334"/>
        <end position="388"/>
    </location>
</feature>
<dbReference type="SMART" id="SM00028">
    <property type="entry name" value="TPR"/>
    <property type="match status" value="1"/>
</dbReference>
<dbReference type="EMBL" id="JWZX01003367">
    <property type="protein sequence ID" value="KOO21387.1"/>
    <property type="molecule type" value="Genomic_DNA"/>
</dbReference>
<comment type="caution">
    <text evidence="9">The sequence shown here is derived from an EMBL/GenBank/DDBJ whole genome shotgun (WGS) entry which is preliminary data.</text>
</comment>
<feature type="region of interest" description="Disordered" evidence="7">
    <location>
        <begin position="556"/>
        <end position="606"/>
    </location>
</feature>
<keyword evidence="5" id="KW-0862">Zinc</keyword>
<sequence>MNAEAEAFLEAVRALDLLQDQLDWADVKPSWKSAAARWAKQLRKCRYPADLDLLWKLAGELMKDIKPTNFIVGWLVNADGSESTRYRQWLTETDASSAFAILKAVRVLRAHLVRVLGGPLYALDGTPLADAAHASAAPAPLATEPVEPPREVSAAGLAAAASAAAKLVRKQSKPIEYKCADHPDCILGYKHRGPCQIVDHTSAAASNRAGRSTSLLPGSFVDDVELSRVERLPSGQAGKPKAAATATSAGADYAPPPKAADALPPGWTEQRHYSVSRPGGYATFHGPNGEKARSIVEAFRIHSEQAPSASAMVAASKPIPHGPSRSSGTRQWYDPEERSGKRCSCESCVRVADCGECKACLKVREMGRKSKEPVPRKDEHVCYERVCQLQYSKYANMLVRCHEYEKALPAFDAALTERQLAPKRALVLRNRAYCLMKLGRYGEALADAQLAIELEPEGASNWFRQMDALMELAKVAQQEKNAAEEYRRWLQARETDHVMEAEVLEAVAVADATEEEEGVAAEGLDVLEAPNAAAQPMMPLEARSAEPMAEKALPAAPEPMAEEPLVQDPPAVEEPREVAAEPAPSAPSAAPMDVDDEEAGAPNGAAAAAVSEAAKPVVHAVNSVDLTEEGAAAPLSAAQAEQVVAAMDAMRRARTTATAVVHGWHLTLTVRPRGGQCDMRA</sequence>
<keyword evidence="2" id="KW-0677">Repeat</keyword>
<evidence type="ECO:0000256" key="2">
    <source>
        <dbReference type="ARBA" id="ARBA00022737"/>
    </source>
</evidence>
<organism evidence="9 10">
    <name type="scientific">Chrysochromulina tobinii</name>
    <dbReference type="NCBI Taxonomy" id="1460289"/>
    <lineage>
        <taxon>Eukaryota</taxon>
        <taxon>Haptista</taxon>
        <taxon>Haptophyta</taxon>
        <taxon>Prymnesiophyceae</taxon>
        <taxon>Prymnesiales</taxon>
        <taxon>Chrysochromulinaceae</taxon>
        <taxon>Chrysochromulina</taxon>
    </lineage>
</organism>
<gene>
    <name evidence="9" type="ORF">Ctob_004534</name>
</gene>
<dbReference type="PROSITE" id="PS51058">
    <property type="entry name" value="ZF_CXXC"/>
    <property type="match status" value="1"/>
</dbReference>
<keyword evidence="10" id="KW-1185">Reference proteome</keyword>
<dbReference type="GO" id="GO:0008270">
    <property type="term" value="F:zinc ion binding"/>
    <property type="evidence" value="ECO:0007669"/>
    <property type="project" value="UniProtKB-KW"/>
</dbReference>
<evidence type="ECO:0000256" key="4">
    <source>
        <dbReference type="ARBA" id="ARBA00022803"/>
    </source>
</evidence>
<feature type="compositionally biased region" description="Low complexity" evidence="7">
    <location>
        <begin position="580"/>
        <end position="591"/>
    </location>
</feature>
<reference evidence="10" key="1">
    <citation type="journal article" date="2015" name="PLoS Genet.">
        <title>Genome Sequence and Transcriptome Analyses of Chrysochromulina tobin: Metabolic Tools for Enhanced Algal Fitness in the Prominent Order Prymnesiales (Haptophyceae).</title>
        <authorList>
            <person name="Hovde B.T."/>
            <person name="Deodato C.R."/>
            <person name="Hunsperger H.M."/>
            <person name="Ryken S.A."/>
            <person name="Yost W."/>
            <person name="Jha R.K."/>
            <person name="Patterson J."/>
            <person name="Monnat R.J. Jr."/>
            <person name="Barlow S.B."/>
            <person name="Starkenburg S.R."/>
            <person name="Cattolico R.A."/>
        </authorList>
    </citation>
    <scope>NUCLEOTIDE SEQUENCE</scope>
    <source>
        <strain evidence="10">CCMP291</strain>
    </source>
</reference>
<evidence type="ECO:0000256" key="6">
    <source>
        <dbReference type="PROSITE-ProRule" id="PRU00339"/>
    </source>
</evidence>
<keyword evidence="1" id="KW-0479">Metal-binding</keyword>
<dbReference type="InterPro" id="IPR011990">
    <property type="entry name" value="TPR-like_helical_dom_sf"/>
</dbReference>
<dbReference type="InterPro" id="IPR002857">
    <property type="entry name" value="Znf_CXXC"/>
</dbReference>
<evidence type="ECO:0000256" key="7">
    <source>
        <dbReference type="SAM" id="MobiDB-lite"/>
    </source>
</evidence>
<feature type="region of interest" description="Disordered" evidence="7">
    <location>
        <begin position="231"/>
        <end position="256"/>
    </location>
</feature>
<keyword evidence="3" id="KW-0863">Zinc-finger</keyword>
<dbReference type="Gene3D" id="1.25.40.10">
    <property type="entry name" value="Tetratricopeptide repeat domain"/>
    <property type="match status" value="1"/>
</dbReference>
<dbReference type="PROSITE" id="PS50005">
    <property type="entry name" value="TPR"/>
    <property type="match status" value="1"/>
</dbReference>